<sequence>VKLSSLFRHYTHIPSIFSLFPSSLFFSPSPMKSPLFLLDVGVRKRKVPAHEVTEALALGQKFSEKRRFIGGFPPLSFSMPPFSVSSRLLKTQGSLHVKSDIRDLERRNRRLKRGYEPVRKPLSPSFLLPSFSSSSSQSTVESHPLVNPLLSFPPLLYIECGSEEECLKRAIMLTLLTLNLDDTAAIWNWNYWQEMREKQWKRNPSSCPPPPMIKPPSSHSQFTSYLSLSLIAASPLPLSPVRLFHHVCALTIQKVWRGWHDVRKWRVKNRVNWLFVEKREIWRKKYPKQKIDFEKKKHHSDISKHKTIEMYSHEVSFESPETTSGTIRIVEGKREEGWKISQEKQRRKKQHKYEVNERKREEIRNELIANKSLLLKPHNFNMTEFKKKSRIPSLPSISAQAKPKHPPSPSKDQERTKGRVHLVHPSPFPTNDIESLEAKYTDLDSKSDKSTQQSETSQSKQSKLSTRITKTRERESASKLLSCLQKDTVDFLNAHQDFIKETERYLFTQHDRISQKKTAQKVKQHRYDFQSKVKEVDIEDKRKLLDRICLVEKNKKYTENLRDLQMLSTTPRKYHPSSAVSTRRISSVPSTMYGDSFHDSTQYHGTRGPDVSTVRHVFEQQQAAQKRARPLRRAYSTAFSMAMTTLSHAGGSVDAHGETVGGMGWRGYGRERIQTEREGRKAVVMGRRKEEQRTMHLLRQRKEMRTQYRHSYFKAEKEMRRQEREQIQRDDRRKMIERVETAKRKKEMHESNEKTNWI</sequence>
<name>A0ABQ5JTR9_9EUKA</name>
<evidence type="ECO:0000313" key="2">
    <source>
        <dbReference type="EMBL" id="GKT15534.1"/>
    </source>
</evidence>
<proteinExistence type="predicted"/>
<evidence type="ECO:0000256" key="1">
    <source>
        <dbReference type="SAM" id="MobiDB-lite"/>
    </source>
</evidence>
<evidence type="ECO:0000313" key="3">
    <source>
        <dbReference type="Proteomes" id="UP001057375"/>
    </source>
</evidence>
<dbReference type="EMBL" id="BQXS01011680">
    <property type="protein sequence ID" value="GKT15534.1"/>
    <property type="molecule type" value="Genomic_DNA"/>
</dbReference>
<comment type="caution">
    <text evidence="2">The sequence shown here is derived from an EMBL/GenBank/DDBJ whole genome shotgun (WGS) entry which is preliminary data.</text>
</comment>
<protein>
    <submittedName>
        <fullName evidence="2">Uncharacterized protein</fullName>
    </submittedName>
</protein>
<accession>A0ABQ5JTR9</accession>
<feature type="region of interest" description="Disordered" evidence="1">
    <location>
        <begin position="386"/>
        <end position="477"/>
    </location>
</feature>
<feature type="non-terminal residue" evidence="2">
    <location>
        <position position="1"/>
    </location>
</feature>
<keyword evidence="3" id="KW-1185">Reference proteome</keyword>
<organism evidence="2 3">
    <name type="scientific">Aduncisulcus paluster</name>
    <dbReference type="NCBI Taxonomy" id="2918883"/>
    <lineage>
        <taxon>Eukaryota</taxon>
        <taxon>Metamonada</taxon>
        <taxon>Carpediemonas-like organisms</taxon>
        <taxon>Aduncisulcus</taxon>
    </lineage>
</organism>
<dbReference type="Proteomes" id="UP001057375">
    <property type="component" value="Unassembled WGS sequence"/>
</dbReference>
<reference evidence="2" key="1">
    <citation type="submission" date="2022-03" db="EMBL/GenBank/DDBJ databases">
        <title>Draft genome sequence of Aduncisulcus paluster, a free-living microaerophilic Fornicata.</title>
        <authorList>
            <person name="Yuyama I."/>
            <person name="Kume K."/>
            <person name="Tamura T."/>
            <person name="Inagaki Y."/>
            <person name="Hashimoto T."/>
        </authorList>
    </citation>
    <scope>NUCLEOTIDE SEQUENCE</scope>
    <source>
        <strain evidence="2">NY0171</strain>
    </source>
</reference>
<feature type="compositionally biased region" description="Basic and acidic residues" evidence="1">
    <location>
        <begin position="436"/>
        <end position="449"/>
    </location>
</feature>
<feature type="compositionally biased region" description="Low complexity" evidence="1">
    <location>
        <begin position="450"/>
        <end position="466"/>
    </location>
</feature>
<gene>
    <name evidence="2" type="ORF">ADUPG1_010732</name>
</gene>